<keyword evidence="2" id="KW-1185">Reference proteome</keyword>
<accession>A7EKI2</accession>
<dbReference type="RefSeq" id="XP_001592907.1">
    <property type="nucleotide sequence ID" value="XM_001592857.1"/>
</dbReference>
<dbReference type="Proteomes" id="UP000001312">
    <property type="component" value="Unassembled WGS sequence"/>
</dbReference>
<dbReference type="InParanoid" id="A7EKI2"/>
<dbReference type="AlphaFoldDB" id="A7EKI2"/>
<evidence type="ECO:0000313" key="2">
    <source>
        <dbReference type="Proteomes" id="UP000001312"/>
    </source>
</evidence>
<dbReference type="HOGENOM" id="CLU_2607454_0_0_1"/>
<reference evidence="2" key="1">
    <citation type="journal article" date="2011" name="PLoS Genet.">
        <title>Genomic analysis of the necrotrophic fungal pathogens Sclerotinia sclerotiorum and Botrytis cinerea.</title>
        <authorList>
            <person name="Amselem J."/>
            <person name="Cuomo C.A."/>
            <person name="van Kan J.A."/>
            <person name="Viaud M."/>
            <person name="Benito E.P."/>
            <person name="Couloux A."/>
            <person name="Coutinho P.M."/>
            <person name="de Vries R.P."/>
            <person name="Dyer P.S."/>
            <person name="Fillinger S."/>
            <person name="Fournier E."/>
            <person name="Gout L."/>
            <person name="Hahn M."/>
            <person name="Kohn L."/>
            <person name="Lapalu N."/>
            <person name="Plummer K.M."/>
            <person name="Pradier J.M."/>
            <person name="Quevillon E."/>
            <person name="Sharon A."/>
            <person name="Simon A."/>
            <person name="ten Have A."/>
            <person name="Tudzynski B."/>
            <person name="Tudzynski P."/>
            <person name="Wincker P."/>
            <person name="Andrew M."/>
            <person name="Anthouard V."/>
            <person name="Beever R.E."/>
            <person name="Beffa R."/>
            <person name="Benoit I."/>
            <person name="Bouzid O."/>
            <person name="Brault B."/>
            <person name="Chen Z."/>
            <person name="Choquer M."/>
            <person name="Collemare J."/>
            <person name="Cotton P."/>
            <person name="Danchin E.G."/>
            <person name="Da Silva C."/>
            <person name="Gautier A."/>
            <person name="Giraud C."/>
            <person name="Giraud T."/>
            <person name="Gonzalez C."/>
            <person name="Grossetete S."/>
            <person name="Guldener U."/>
            <person name="Henrissat B."/>
            <person name="Howlett B.J."/>
            <person name="Kodira C."/>
            <person name="Kretschmer M."/>
            <person name="Lappartient A."/>
            <person name="Leroch M."/>
            <person name="Levis C."/>
            <person name="Mauceli E."/>
            <person name="Neuveglise C."/>
            <person name="Oeser B."/>
            <person name="Pearson M."/>
            <person name="Poulain J."/>
            <person name="Poussereau N."/>
            <person name="Quesneville H."/>
            <person name="Rascle C."/>
            <person name="Schumacher J."/>
            <person name="Segurens B."/>
            <person name="Sexton A."/>
            <person name="Silva E."/>
            <person name="Sirven C."/>
            <person name="Soanes D.M."/>
            <person name="Talbot N.J."/>
            <person name="Templeton M."/>
            <person name="Yandava C."/>
            <person name="Yarden O."/>
            <person name="Zeng Q."/>
            <person name="Rollins J.A."/>
            <person name="Lebrun M.H."/>
            <person name="Dickman M."/>
        </authorList>
    </citation>
    <scope>NUCLEOTIDE SEQUENCE [LARGE SCALE GENOMIC DNA]</scope>
    <source>
        <strain evidence="2">ATCC 18683 / 1980 / Ss-1</strain>
    </source>
</reference>
<dbReference type="KEGG" id="ssl:SS1G_05829"/>
<evidence type="ECO:0000313" key="1">
    <source>
        <dbReference type="EMBL" id="EDO03348.1"/>
    </source>
</evidence>
<dbReference type="EMBL" id="CH476627">
    <property type="protein sequence ID" value="EDO03348.1"/>
    <property type="molecule type" value="Genomic_DNA"/>
</dbReference>
<organism evidence="1 2">
    <name type="scientific">Sclerotinia sclerotiorum (strain ATCC 18683 / 1980 / Ss-1)</name>
    <name type="common">White mold</name>
    <name type="synonym">Whetzelinia sclerotiorum</name>
    <dbReference type="NCBI Taxonomy" id="665079"/>
    <lineage>
        <taxon>Eukaryota</taxon>
        <taxon>Fungi</taxon>
        <taxon>Dikarya</taxon>
        <taxon>Ascomycota</taxon>
        <taxon>Pezizomycotina</taxon>
        <taxon>Leotiomycetes</taxon>
        <taxon>Helotiales</taxon>
        <taxon>Sclerotiniaceae</taxon>
        <taxon>Sclerotinia</taxon>
    </lineage>
</organism>
<gene>
    <name evidence="1" type="ORF">SS1G_05829</name>
</gene>
<name>A7EKI2_SCLS1</name>
<sequence length="79" mass="8866">MSFRVVMLTLNKFPVRFIEVLHGNALDAGAIENVTYNTLGDRFYAGWQLYEDSLQTTGSDITPFHATGGKVLSSQHNFR</sequence>
<dbReference type="GeneID" id="5488946"/>
<protein>
    <submittedName>
        <fullName evidence="1">Uncharacterized protein</fullName>
    </submittedName>
</protein>
<proteinExistence type="predicted"/>